<proteinExistence type="predicted"/>
<dbReference type="AlphaFoldDB" id="A0A9P6NRK2"/>
<feature type="compositionally biased region" description="Low complexity" evidence="1">
    <location>
        <begin position="91"/>
        <end position="110"/>
    </location>
</feature>
<sequence length="139" mass="14780">MSSIPKSNAISPEIQAVISAALAAQAQVYEGTIARLERRFDNMSIPATTPSKPSAVRFESPPQATNARTRFCSRAGSEPAPSRLNIKSHTPASPATPKGSGSSSKPSTPSHKAPLTGPIKKRPNQMQVQDYLGQIPIFE</sequence>
<comment type="caution">
    <text evidence="2">The sequence shown here is derived from an EMBL/GenBank/DDBJ whole genome shotgun (WGS) entry which is preliminary data.</text>
</comment>
<accession>A0A9P6NRK2</accession>
<dbReference type="Proteomes" id="UP000886653">
    <property type="component" value="Unassembled WGS sequence"/>
</dbReference>
<feature type="region of interest" description="Disordered" evidence="1">
    <location>
        <begin position="44"/>
        <end position="127"/>
    </location>
</feature>
<reference evidence="2" key="1">
    <citation type="submission" date="2013-11" db="EMBL/GenBank/DDBJ databases">
        <title>Genome sequence of the fusiform rust pathogen reveals effectors for host alternation and coevolution with pine.</title>
        <authorList>
            <consortium name="DOE Joint Genome Institute"/>
            <person name="Smith K."/>
            <person name="Pendleton A."/>
            <person name="Kubisiak T."/>
            <person name="Anderson C."/>
            <person name="Salamov A."/>
            <person name="Aerts A."/>
            <person name="Riley R."/>
            <person name="Clum A."/>
            <person name="Lindquist E."/>
            <person name="Ence D."/>
            <person name="Campbell M."/>
            <person name="Kronenberg Z."/>
            <person name="Feau N."/>
            <person name="Dhillon B."/>
            <person name="Hamelin R."/>
            <person name="Burleigh J."/>
            <person name="Smith J."/>
            <person name="Yandell M."/>
            <person name="Nelson C."/>
            <person name="Grigoriev I."/>
            <person name="Davis J."/>
        </authorList>
    </citation>
    <scope>NUCLEOTIDE SEQUENCE</scope>
    <source>
        <strain evidence="2">G11</strain>
    </source>
</reference>
<evidence type="ECO:0000313" key="2">
    <source>
        <dbReference type="EMBL" id="KAG0149027.1"/>
    </source>
</evidence>
<name>A0A9P6NRK2_9BASI</name>
<organism evidence="2 3">
    <name type="scientific">Cronartium quercuum f. sp. fusiforme G11</name>
    <dbReference type="NCBI Taxonomy" id="708437"/>
    <lineage>
        <taxon>Eukaryota</taxon>
        <taxon>Fungi</taxon>
        <taxon>Dikarya</taxon>
        <taxon>Basidiomycota</taxon>
        <taxon>Pucciniomycotina</taxon>
        <taxon>Pucciniomycetes</taxon>
        <taxon>Pucciniales</taxon>
        <taxon>Coleosporiaceae</taxon>
        <taxon>Cronartium</taxon>
    </lineage>
</organism>
<protein>
    <submittedName>
        <fullName evidence="2">Uncharacterized protein</fullName>
    </submittedName>
</protein>
<evidence type="ECO:0000256" key="1">
    <source>
        <dbReference type="SAM" id="MobiDB-lite"/>
    </source>
</evidence>
<dbReference type="EMBL" id="MU167231">
    <property type="protein sequence ID" value="KAG0149027.1"/>
    <property type="molecule type" value="Genomic_DNA"/>
</dbReference>
<gene>
    <name evidence="2" type="ORF">CROQUDRAFT_654114</name>
</gene>
<keyword evidence="3" id="KW-1185">Reference proteome</keyword>
<evidence type="ECO:0000313" key="3">
    <source>
        <dbReference type="Proteomes" id="UP000886653"/>
    </source>
</evidence>